<reference evidence="1" key="1">
    <citation type="submission" date="2014-09" db="EMBL/GenBank/DDBJ databases">
        <authorList>
            <person name="Magalhaes I.L.F."/>
            <person name="Oliveira U."/>
            <person name="Santos F.R."/>
            <person name="Vidigal T.H.D.A."/>
            <person name="Brescovit A.D."/>
            <person name="Santos A.J."/>
        </authorList>
    </citation>
    <scope>NUCLEOTIDE SEQUENCE</scope>
    <source>
        <tissue evidence="1">Shoot tissue taken approximately 20 cm above the soil surface</tissue>
    </source>
</reference>
<sequence length="47" mass="5133">MLIRELEVSQLALELFSNPARNEGYEKPNCSAGTLLLGRCSGILLDP</sequence>
<name>A0A0A9BN48_ARUDO</name>
<proteinExistence type="predicted"/>
<protein>
    <submittedName>
        <fullName evidence="1">Uncharacterized protein</fullName>
    </submittedName>
</protein>
<evidence type="ECO:0000313" key="1">
    <source>
        <dbReference type="EMBL" id="JAD60682.1"/>
    </source>
</evidence>
<reference evidence="1" key="2">
    <citation type="journal article" date="2015" name="Data Brief">
        <title>Shoot transcriptome of the giant reed, Arundo donax.</title>
        <authorList>
            <person name="Barrero R.A."/>
            <person name="Guerrero F.D."/>
            <person name="Moolhuijzen P."/>
            <person name="Goolsby J.A."/>
            <person name="Tidwell J."/>
            <person name="Bellgard S.E."/>
            <person name="Bellgard M.I."/>
        </authorList>
    </citation>
    <scope>NUCLEOTIDE SEQUENCE</scope>
    <source>
        <tissue evidence="1">Shoot tissue taken approximately 20 cm above the soil surface</tissue>
    </source>
</reference>
<accession>A0A0A9BN48</accession>
<dbReference type="EMBL" id="GBRH01237213">
    <property type="protein sequence ID" value="JAD60682.1"/>
    <property type="molecule type" value="Transcribed_RNA"/>
</dbReference>
<dbReference type="AlphaFoldDB" id="A0A0A9BN48"/>
<organism evidence="1">
    <name type="scientific">Arundo donax</name>
    <name type="common">Giant reed</name>
    <name type="synonym">Donax arundinaceus</name>
    <dbReference type="NCBI Taxonomy" id="35708"/>
    <lineage>
        <taxon>Eukaryota</taxon>
        <taxon>Viridiplantae</taxon>
        <taxon>Streptophyta</taxon>
        <taxon>Embryophyta</taxon>
        <taxon>Tracheophyta</taxon>
        <taxon>Spermatophyta</taxon>
        <taxon>Magnoliopsida</taxon>
        <taxon>Liliopsida</taxon>
        <taxon>Poales</taxon>
        <taxon>Poaceae</taxon>
        <taxon>PACMAD clade</taxon>
        <taxon>Arundinoideae</taxon>
        <taxon>Arundineae</taxon>
        <taxon>Arundo</taxon>
    </lineage>
</organism>